<dbReference type="InterPro" id="IPR045335">
    <property type="entry name" value="FtsQ_C_sf"/>
</dbReference>
<evidence type="ECO:0000256" key="5">
    <source>
        <dbReference type="ARBA" id="ARBA00022692"/>
    </source>
</evidence>
<dbReference type="Gene3D" id="3.10.20.310">
    <property type="entry name" value="membrane protein fhac"/>
    <property type="match status" value="1"/>
</dbReference>
<evidence type="ECO:0000256" key="6">
    <source>
        <dbReference type="ARBA" id="ARBA00022989"/>
    </source>
</evidence>
<keyword evidence="8 9" id="KW-0131">Cell cycle</keyword>
<keyword evidence="6 9" id="KW-1133">Transmembrane helix</keyword>
<dbReference type="HAMAP" id="MF_00911">
    <property type="entry name" value="FtsQ_subfam"/>
    <property type="match status" value="1"/>
</dbReference>
<sequence length="261" mass="29370">MAKQRKGAVMQQAPKVKQPRPPVPWKSVFKHSAALLLVVVLIAGGVYLREADTLPVKHVTVDGSLLHTDRNELVKAVMPYVRGSFLNVDVASIQKAGETLPWVEQIQVRRIWPDTLHLIVAEQEAVARWNDDGLVNRQGKVFKPGKETMPEGLIQLNGPDGMSEMMSRRLVDIQQKVNVLGLRVIKMSMDKRRAWQVDFKDGLHLKLGRTDDGERLDRFVTVYLGGLGTFKELIKEIDMRYTNGLAVVWKSGQQPDFNGTV</sequence>
<dbReference type="EMBL" id="FOSH01000008">
    <property type="protein sequence ID" value="SFK31257.1"/>
    <property type="molecule type" value="Genomic_DNA"/>
</dbReference>
<dbReference type="InterPro" id="IPR026579">
    <property type="entry name" value="FtsQ"/>
</dbReference>
<feature type="region of interest" description="Disordered" evidence="10">
    <location>
        <begin position="1"/>
        <end position="21"/>
    </location>
</feature>
<dbReference type="Proteomes" id="UP000198924">
    <property type="component" value="Unassembled WGS sequence"/>
</dbReference>
<organism evidence="12 13">
    <name type="scientific">Methylophaga sulfidovorans</name>
    <dbReference type="NCBI Taxonomy" id="45496"/>
    <lineage>
        <taxon>Bacteria</taxon>
        <taxon>Pseudomonadati</taxon>
        <taxon>Pseudomonadota</taxon>
        <taxon>Gammaproteobacteria</taxon>
        <taxon>Thiotrichales</taxon>
        <taxon>Piscirickettsiaceae</taxon>
        <taxon>Methylophaga</taxon>
    </lineage>
</organism>
<evidence type="ECO:0000256" key="3">
    <source>
        <dbReference type="ARBA" id="ARBA00022519"/>
    </source>
</evidence>
<accession>A0A1I3YH13</accession>
<comment type="subcellular location">
    <subcellularLocation>
        <location evidence="9">Cell inner membrane</location>
        <topology evidence="9">Single-pass type II membrane protein</topology>
    </subcellularLocation>
    <subcellularLocation>
        <location evidence="1">Membrane</location>
    </subcellularLocation>
    <text evidence="9">Localizes to the division septum.</text>
</comment>
<evidence type="ECO:0000256" key="1">
    <source>
        <dbReference type="ARBA" id="ARBA00004370"/>
    </source>
</evidence>
<evidence type="ECO:0000256" key="4">
    <source>
        <dbReference type="ARBA" id="ARBA00022618"/>
    </source>
</evidence>
<dbReference type="InterPro" id="IPR034746">
    <property type="entry name" value="POTRA"/>
</dbReference>
<dbReference type="GO" id="GO:0032153">
    <property type="term" value="C:cell division site"/>
    <property type="evidence" value="ECO:0007669"/>
    <property type="project" value="UniProtKB-UniRule"/>
</dbReference>
<proteinExistence type="inferred from homology"/>
<keyword evidence="7 9" id="KW-0472">Membrane</keyword>
<evidence type="ECO:0000313" key="12">
    <source>
        <dbReference type="EMBL" id="SFK31257.1"/>
    </source>
</evidence>
<comment type="function">
    <text evidence="9">Essential cell division protein. May link together the upstream cell division proteins, which are predominantly cytoplasmic, with the downstream cell division proteins, which are predominantly periplasmic. May control correct divisome assembly.</text>
</comment>
<dbReference type="RefSeq" id="WP_091713393.1">
    <property type="nucleotide sequence ID" value="NZ_FOSH01000008.1"/>
</dbReference>
<dbReference type="GO" id="GO:0005886">
    <property type="term" value="C:plasma membrane"/>
    <property type="evidence" value="ECO:0007669"/>
    <property type="project" value="UniProtKB-SubCell"/>
</dbReference>
<dbReference type="OrthoDB" id="9790370at2"/>
<evidence type="ECO:0000313" key="13">
    <source>
        <dbReference type="Proteomes" id="UP000198924"/>
    </source>
</evidence>
<dbReference type="InterPro" id="IPR013685">
    <property type="entry name" value="POTRA_FtsQ_type"/>
</dbReference>
<evidence type="ECO:0000256" key="10">
    <source>
        <dbReference type="SAM" id="MobiDB-lite"/>
    </source>
</evidence>
<keyword evidence="2 9" id="KW-1003">Cell membrane</keyword>
<dbReference type="STRING" id="45496.SAMN04488079_10869"/>
<comment type="subunit">
    <text evidence="9">Part of a complex composed of FtsB, FtsL and FtsQ.</text>
</comment>
<dbReference type="Gene3D" id="3.40.50.11690">
    <property type="entry name" value="Cell division protein FtsQ/DivIB"/>
    <property type="match status" value="1"/>
</dbReference>
<reference evidence="13" key="1">
    <citation type="submission" date="2016-10" db="EMBL/GenBank/DDBJ databases">
        <authorList>
            <person name="Varghese N."/>
            <person name="Submissions S."/>
        </authorList>
    </citation>
    <scope>NUCLEOTIDE SEQUENCE [LARGE SCALE GENOMIC DNA]</scope>
    <source>
        <strain evidence="13">DSM 11578</strain>
    </source>
</reference>
<feature type="domain" description="POTRA" evidence="11">
    <location>
        <begin position="54"/>
        <end position="123"/>
    </location>
</feature>
<keyword evidence="4 9" id="KW-0132">Cell division</keyword>
<dbReference type="GO" id="GO:0090529">
    <property type="term" value="P:cell septum assembly"/>
    <property type="evidence" value="ECO:0007669"/>
    <property type="project" value="InterPro"/>
</dbReference>
<evidence type="ECO:0000256" key="7">
    <source>
        <dbReference type="ARBA" id="ARBA00023136"/>
    </source>
</evidence>
<dbReference type="GO" id="GO:0043093">
    <property type="term" value="P:FtsZ-dependent cytokinesis"/>
    <property type="evidence" value="ECO:0007669"/>
    <property type="project" value="UniProtKB-UniRule"/>
</dbReference>
<dbReference type="Pfam" id="PF08478">
    <property type="entry name" value="POTRA_1"/>
    <property type="match status" value="1"/>
</dbReference>
<dbReference type="AlphaFoldDB" id="A0A1I3YH13"/>
<evidence type="ECO:0000256" key="2">
    <source>
        <dbReference type="ARBA" id="ARBA00022475"/>
    </source>
</evidence>
<dbReference type="PROSITE" id="PS51779">
    <property type="entry name" value="POTRA"/>
    <property type="match status" value="1"/>
</dbReference>
<evidence type="ECO:0000256" key="8">
    <source>
        <dbReference type="ARBA" id="ARBA00023306"/>
    </source>
</evidence>
<keyword evidence="13" id="KW-1185">Reference proteome</keyword>
<name>A0A1I3YH13_9GAMM</name>
<dbReference type="InterPro" id="IPR005548">
    <property type="entry name" value="Cell_div_FtsQ/DivIB_C"/>
</dbReference>
<evidence type="ECO:0000259" key="11">
    <source>
        <dbReference type="PROSITE" id="PS51779"/>
    </source>
</evidence>
<comment type="similarity">
    <text evidence="9">Belongs to the FtsQ/DivIB family. FtsQ subfamily.</text>
</comment>
<dbReference type="PANTHER" id="PTHR35851">
    <property type="entry name" value="CELL DIVISION PROTEIN FTSQ"/>
    <property type="match status" value="1"/>
</dbReference>
<keyword evidence="3 9" id="KW-0997">Cell inner membrane</keyword>
<dbReference type="PANTHER" id="PTHR35851:SF1">
    <property type="entry name" value="CELL DIVISION PROTEIN FTSQ"/>
    <property type="match status" value="1"/>
</dbReference>
<gene>
    <name evidence="9" type="primary">ftsQ</name>
    <name evidence="12" type="ORF">SAMN04488079_10869</name>
</gene>
<evidence type="ECO:0000256" key="9">
    <source>
        <dbReference type="HAMAP-Rule" id="MF_00911"/>
    </source>
</evidence>
<protein>
    <recommendedName>
        <fullName evidence="9">Cell division protein FtsQ</fullName>
    </recommendedName>
</protein>
<dbReference type="Pfam" id="PF03799">
    <property type="entry name" value="FtsQ_DivIB_C"/>
    <property type="match status" value="1"/>
</dbReference>
<keyword evidence="5 9" id="KW-0812">Transmembrane</keyword>